<dbReference type="PATRIC" id="fig|1392.242.peg.5550"/>
<reference evidence="1 2" key="1">
    <citation type="submission" date="2015-05" db="EMBL/GenBank/DDBJ databases">
        <title>Whole genome sequence and identification of bacterial endophytes from Costus igneus.</title>
        <authorList>
            <person name="Lee Y.P."/>
            <person name="Gan H.M."/>
            <person name="Eng W."/>
            <person name="Wheatley M.S."/>
            <person name="Caraballo A."/>
            <person name="Polter S."/>
            <person name="Savka M.A."/>
            <person name="Hudson A.O."/>
        </authorList>
    </citation>
    <scope>NUCLEOTIDE SEQUENCE [LARGE SCALE GENOMIC DNA]</scope>
    <source>
        <strain evidence="1 2">RIT375</strain>
    </source>
</reference>
<accession>A0A0J1KNF9</accession>
<evidence type="ECO:0000313" key="1">
    <source>
        <dbReference type="EMBL" id="KLV18230.1"/>
    </source>
</evidence>
<dbReference type="EMBL" id="LDPG01000007">
    <property type="protein sequence ID" value="KLV18230.1"/>
    <property type="molecule type" value="Genomic_DNA"/>
</dbReference>
<proteinExistence type="predicted"/>
<name>A0A0J1KNF9_BACAN</name>
<evidence type="ECO:0000313" key="2">
    <source>
        <dbReference type="Proteomes" id="UP000035904"/>
    </source>
</evidence>
<gene>
    <name evidence="1" type="ORF">ABW01_12650</name>
</gene>
<dbReference type="AlphaFoldDB" id="A0A0J1KNF9"/>
<protein>
    <submittedName>
        <fullName evidence="1">Uncharacterized protein</fullName>
    </submittedName>
</protein>
<dbReference type="RefSeq" id="WP_016121540.1">
    <property type="nucleotide sequence ID" value="NZ_LDPG01000007.1"/>
</dbReference>
<sequence length="163" mass="19094">MRQTFIEKFVVNKELPNIEFSMCLPNNMQAKMDLKDTLQRIKQEGLSGEVKKILKKGQFRNASKDLCLGVFEGAAQRFMLQDFNKELADKVIDVIDKVHQRKETVYLQLVDAGVKIEFEVKFKNHDEEKFPYSLINQDTTNSIRYTKKDLLEYLIKTDIKEVI</sequence>
<dbReference type="Proteomes" id="UP000035904">
    <property type="component" value="Unassembled WGS sequence"/>
</dbReference>
<comment type="caution">
    <text evidence="1">The sequence shown here is derived from an EMBL/GenBank/DDBJ whole genome shotgun (WGS) entry which is preliminary data.</text>
</comment>
<organism evidence="1 2">
    <name type="scientific">Bacillus anthracis</name>
    <name type="common">anthrax bacterium</name>
    <dbReference type="NCBI Taxonomy" id="1392"/>
    <lineage>
        <taxon>Bacteria</taxon>
        <taxon>Bacillati</taxon>
        <taxon>Bacillota</taxon>
        <taxon>Bacilli</taxon>
        <taxon>Bacillales</taxon>
        <taxon>Bacillaceae</taxon>
        <taxon>Bacillus</taxon>
        <taxon>Bacillus cereus group</taxon>
    </lineage>
</organism>